<keyword evidence="3" id="KW-1185">Reference proteome</keyword>
<sequence>MELEPIVDLDTLEPNIDTTVALSNTENRNIQQEIKKIMASVIEDKYNYETLYDHILTEGEQTLNGLRERAENNPQVHPRDNTPRWDKGGNKALLGNMEFCLELETHLWKDNSDGEERTYTFKVQSRTEIEANGQGVGILQENGHGPPE</sequence>
<reference evidence="3" key="1">
    <citation type="submission" date="2013-09" db="EMBL/GenBank/DDBJ databases">
        <title>Corchorus olitorius genome sequencing.</title>
        <authorList>
            <person name="Alam M."/>
            <person name="Haque M.S."/>
            <person name="Islam M.S."/>
            <person name="Emdad E.M."/>
            <person name="Islam M.M."/>
            <person name="Ahmed B."/>
            <person name="Halim A."/>
            <person name="Hossen Q.M.M."/>
            <person name="Hossain M.Z."/>
            <person name="Ahmed R."/>
            <person name="Khan M.M."/>
            <person name="Islam R."/>
            <person name="Rashid M.M."/>
            <person name="Khan S.A."/>
            <person name="Rahman M.S."/>
            <person name="Alam M."/>
            <person name="Yahiya A.S."/>
            <person name="Khan M.S."/>
            <person name="Azam M.S."/>
            <person name="Haque T."/>
            <person name="Lashkar M.Z.H."/>
            <person name="Akhand A.I."/>
            <person name="Morshed G."/>
            <person name="Roy S."/>
            <person name="Uddin K.S."/>
            <person name="Rabeya T."/>
            <person name="Hossain A.S."/>
            <person name="Chowdhury A."/>
            <person name="Snigdha A.R."/>
            <person name="Mortoza M.S."/>
            <person name="Matin S.A."/>
            <person name="Hoque S.M.E."/>
            <person name="Islam M.K."/>
            <person name="Roy D.K."/>
            <person name="Haider R."/>
            <person name="Moosa M.M."/>
            <person name="Elias S.M."/>
            <person name="Hasan A.M."/>
            <person name="Jahan S."/>
            <person name="Shafiuddin M."/>
            <person name="Mahmood N."/>
            <person name="Shommy N.S."/>
        </authorList>
    </citation>
    <scope>NUCLEOTIDE SEQUENCE [LARGE SCALE GENOMIC DNA]</scope>
    <source>
        <strain evidence="3">cv. O-4</strain>
    </source>
</reference>
<evidence type="ECO:0000313" key="2">
    <source>
        <dbReference type="EMBL" id="OMO50548.1"/>
    </source>
</evidence>
<feature type="region of interest" description="Disordered" evidence="1">
    <location>
        <begin position="70"/>
        <end position="89"/>
    </location>
</feature>
<comment type="caution">
    <text evidence="2">The sequence shown here is derived from an EMBL/GenBank/DDBJ whole genome shotgun (WGS) entry which is preliminary data.</text>
</comment>
<protein>
    <submittedName>
        <fullName evidence="2">Uncharacterized protein</fullName>
    </submittedName>
</protein>
<gene>
    <name evidence="2" type="ORF">COLO4_38026</name>
</gene>
<evidence type="ECO:0000313" key="3">
    <source>
        <dbReference type="Proteomes" id="UP000187203"/>
    </source>
</evidence>
<dbReference type="Proteomes" id="UP000187203">
    <property type="component" value="Unassembled WGS sequence"/>
</dbReference>
<proteinExistence type="predicted"/>
<dbReference type="EMBL" id="AWUE01024505">
    <property type="protein sequence ID" value="OMO50548.1"/>
    <property type="molecule type" value="Genomic_DNA"/>
</dbReference>
<evidence type="ECO:0000256" key="1">
    <source>
        <dbReference type="SAM" id="MobiDB-lite"/>
    </source>
</evidence>
<dbReference type="AlphaFoldDB" id="A0A1R3FXF5"/>
<name>A0A1R3FXF5_9ROSI</name>
<organism evidence="2 3">
    <name type="scientific">Corchorus olitorius</name>
    <dbReference type="NCBI Taxonomy" id="93759"/>
    <lineage>
        <taxon>Eukaryota</taxon>
        <taxon>Viridiplantae</taxon>
        <taxon>Streptophyta</taxon>
        <taxon>Embryophyta</taxon>
        <taxon>Tracheophyta</taxon>
        <taxon>Spermatophyta</taxon>
        <taxon>Magnoliopsida</taxon>
        <taxon>eudicotyledons</taxon>
        <taxon>Gunneridae</taxon>
        <taxon>Pentapetalae</taxon>
        <taxon>rosids</taxon>
        <taxon>malvids</taxon>
        <taxon>Malvales</taxon>
        <taxon>Malvaceae</taxon>
        <taxon>Grewioideae</taxon>
        <taxon>Apeibeae</taxon>
        <taxon>Corchorus</taxon>
    </lineage>
</organism>
<accession>A0A1R3FXF5</accession>